<dbReference type="InterPro" id="IPR011051">
    <property type="entry name" value="RmlC_Cupin_sf"/>
</dbReference>
<dbReference type="GO" id="GO:0019448">
    <property type="term" value="P:L-cysteine catabolic process"/>
    <property type="evidence" value="ECO:0007669"/>
    <property type="project" value="TreeGrafter"/>
</dbReference>
<dbReference type="Proteomes" id="UP000274097">
    <property type="component" value="Unassembled WGS sequence"/>
</dbReference>
<evidence type="ECO:0000313" key="9">
    <source>
        <dbReference type="EMBL" id="RMI25534.1"/>
    </source>
</evidence>
<dbReference type="EMBL" id="RFLX01000004">
    <property type="protein sequence ID" value="RMI25534.1"/>
    <property type="molecule type" value="Genomic_DNA"/>
</dbReference>
<dbReference type="InterPro" id="IPR010300">
    <property type="entry name" value="CDO_1"/>
</dbReference>
<reference evidence="8 11" key="1">
    <citation type="submission" date="2018-09" db="EMBL/GenBank/DDBJ databases">
        <title>Roseomonas sp. nov., isolated from feces of Tibetan antelopes in the Qinghai-Tibet plateau, China.</title>
        <authorList>
            <person name="Tian Z."/>
        </authorList>
    </citation>
    <scope>NUCLEOTIDE SEQUENCE [LARGE SCALE GENOMIC DNA]</scope>
    <source>
        <strain evidence="9 10">Z23</strain>
        <strain evidence="8 11">Z24</strain>
    </source>
</reference>
<keyword evidence="2 7" id="KW-0479">Metal-binding</keyword>
<dbReference type="EMBL" id="RAQU01000018">
    <property type="protein sequence ID" value="RKK05331.1"/>
    <property type="molecule type" value="Genomic_DNA"/>
</dbReference>
<dbReference type="SUPFAM" id="SSF51182">
    <property type="entry name" value="RmlC-like cupins"/>
    <property type="match status" value="1"/>
</dbReference>
<dbReference type="PANTHER" id="PTHR12918:SF1">
    <property type="entry name" value="CYSTEINE DIOXYGENASE TYPE 1"/>
    <property type="match status" value="1"/>
</dbReference>
<dbReference type="InParanoid" id="A0A3A9JJB7"/>
<name>A0A3A9JJB7_9PROT</name>
<evidence type="ECO:0000313" key="11">
    <source>
        <dbReference type="Proteomes" id="UP000278036"/>
    </source>
</evidence>
<evidence type="ECO:0000256" key="2">
    <source>
        <dbReference type="ARBA" id="ARBA00022723"/>
    </source>
</evidence>
<evidence type="ECO:0000256" key="7">
    <source>
        <dbReference type="PIRSR" id="PIRSR610300-51"/>
    </source>
</evidence>
<proteinExistence type="inferred from homology"/>
<evidence type="ECO:0000256" key="6">
    <source>
        <dbReference type="PIRSR" id="PIRSR610300-50"/>
    </source>
</evidence>
<accession>A0A3A9JJB7</accession>
<comment type="caution">
    <text evidence="8">The sequence shown here is derived from an EMBL/GenBank/DDBJ whole genome shotgun (WGS) entry which is preliminary data.</text>
</comment>
<evidence type="ECO:0000313" key="8">
    <source>
        <dbReference type="EMBL" id="RKK05331.1"/>
    </source>
</evidence>
<keyword evidence="5 7" id="KW-0408">Iron</keyword>
<organism evidence="8 11">
    <name type="scientific">Teichococcus wenyumeiae</name>
    <dbReference type="NCBI Taxonomy" id="2478470"/>
    <lineage>
        <taxon>Bacteria</taxon>
        <taxon>Pseudomonadati</taxon>
        <taxon>Pseudomonadota</taxon>
        <taxon>Alphaproteobacteria</taxon>
        <taxon>Acetobacterales</taxon>
        <taxon>Roseomonadaceae</taxon>
        <taxon>Roseomonas</taxon>
    </lineage>
</organism>
<keyword evidence="10" id="KW-1185">Reference proteome</keyword>
<dbReference type="Pfam" id="PF05995">
    <property type="entry name" value="CDO_I"/>
    <property type="match status" value="1"/>
</dbReference>
<dbReference type="InterPro" id="IPR014710">
    <property type="entry name" value="RmlC-like_jellyroll"/>
</dbReference>
<dbReference type="GO" id="GO:0008198">
    <property type="term" value="F:ferrous iron binding"/>
    <property type="evidence" value="ECO:0007669"/>
    <property type="project" value="TreeGrafter"/>
</dbReference>
<dbReference type="PANTHER" id="PTHR12918">
    <property type="entry name" value="CYSTEINE DIOXYGENASE"/>
    <property type="match status" value="1"/>
</dbReference>
<keyword evidence="3 8" id="KW-0223">Dioxygenase</keyword>
<keyword evidence="4" id="KW-0560">Oxidoreductase</keyword>
<feature type="binding site" evidence="7">
    <location>
        <position position="90"/>
    </location>
    <ligand>
        <name>Fe cation</name>
        <dbReference type="ChEBI" id="CHEBI:24875"/>
        <note>catalytic</note>
    </ligand>
</feature>
<sequence>MTFVLPRTAGLSSMLADIHRAALSDMAGRPERVAVAIQAHLHDPDLLAGISCPSCPNSYIRHLLHADPDGSYAVVALIWRPGQMSPVHAHRTWCALGVYRGVLSEAFYDLPGGNVTPRQTGVVLRGHGSTSCGPADPGAIHRLANLSGEEAISFHVYGARFDRFGQDVNHVF</sequence>
<comment type="similarity">
    <text evidence="1">Belongs to the cysteine dioxygenase family.</text>
</comment>
<feature type="binding site" evidence="7">
    <location>
        <position position="88"/>
    </location>
    <ligand>
        <name>Fe cation</name>
        <dbReference type="ChEBI" id="CHEBI:24875"/>
        <note>catalytic</note>
    </ligand>
</feature>
<dbReference type="GO" id="GO:0017172">
    <property type="term" value="F:cysteine dioxygenase activity"/>
    <property type="evidence" value="ECO:0007669"/>
    <property type="project" value="TreeGrafter"/>
</dbReference>
<protein>
    <submittedName>
        <fullName evidence="8">Cysteine dioxygenase</fullName>
    </submittedName>
</protein>
<evidence type="ECO:0000256" key="1">
    <source>
        <dbReference type="ARBA" id="ARBA00006622"/>
    </source>
</evidence>
<evidence type="ECO:0000256" key="4">
    <source>
        <dbReference type="ARBA" id="ARBA00023002"/>
    </source>
</evidence>
<feature type="cross-link" description="3'-(S-cysteinyl)-tyrosine (Cys-Tyr)" evidence="6">
    <location>
        <begin position="94"/>
        <end position="157"/>
    </location>
</feature>
<evidence type="ECO:0000256" key="3">
    <source>
        <dbReference type="ARBA" id="ARBA00022964"/>
    </source>
</evidence>
<feature type="binding site" evidence="7">
    <location>
        <position position="141"/>
    </location>
    <ligand>
        <name>Fe cation</name>
        <dbReference type="ChEBI" id="CHEBI:24875"/>
        <note>catalytic</note>
    </ligand>
</feature>
<dbReference type="Proteomes" id="UP000278036">
    <property type="component" value="Unassembled WGS sequence"/>
</dbReference>
<dbReference type="AlphaFoldDB" id="A0A3A9JJB7"/>
<dbReference type="Gene3D" id="2.60.120.10">
    <property type="entry name" value="Jelly Rolls"/>
    <property type="match status" value="1"/>
</dbReference>
<keyword evidence="6" id="KW-0883">Thioether bond</keyword>
<evidence type="ECO:0000313" key="10">
    <source>
        <dbReference type="Proteomes" id="UP000274097"/>
    </source>
</evidence>
<dbReference type="OrthoDB" id="7059163at2"/>
<dbReference type="RefSeq" id="WP_120637184.1">
    <property type="nucleotide sequence ID" value="NZ_RAQU01000018.1"/>
</dbReference>
<evidence type="ECO:0000256" key="5">
    <source>
        <dbReference type="ARBA" id="ARBA00023004"/>
    </source>
</evidence>
<gene>
    <name evidence="8" type="ORF">D6Z83_04740</name>
    <name evidence="9" type="ORF">EBE87_07355</name>
</gene>
<dbReference type="CDD" id="cd10548">
    <property type="entry name" value="cupin_CDO"/>
    <property type="match status" value="1"/>
</dbReference>